<evidence type="ECO:0000256" key="3">
    <source>
        <dbReference type="ARBA" id="ARBA00023157"/>
    </source>
</evidence>
<feature type="disulfide bond" evidence="5">
    <location>
        <begin position="164"/>
        <end position="179"/>
    </location>
</feature>
<keyword evidence="7" id="KW-1133">Transmembrane helix</keyword>
<dbReference type="GO" id="GO:0150079">
    <property type="term" value="P:negative regulation of neuroinflammatory response"/>
    <property type="evidence" value="ECO:0007669"/>
    <property type="project" value="Ensembl"/>
</dbReference>
<dbReference type="Pfam" id="PF00020">
    <property type="entry name" value="TNFR_c6"/>
    <property type="match status" value="2"/>
</dbReference>
<sequence length="469" mass="50675">MGLAWIFYAVLLVQVKVGAPLPDKGYSLPYAPQTPNQCSDPKTEFYEESIAKCCIRCPPGSCMLQRCNNSIDTQCKLCETDTFTEVWNMAASCLGCSSPCRNGFVETRKCTRTKDRICGCPSNKFCSSKIQNPCRLCKAYRVCGKGYGVSVQGTEIRNVVCASCQDGTFSDEESHTATCRPHRVCQSVSVPGNSKSDTVCSDPEAPAAVIATAPPITTPRENQLSTQSSTFRIPTVNTSAVQLPSPFFQNVAVAVGAIVLLLGLIIGATYFVICRKKEKCHHAPVGEANTLYLPTEKQLDKRHHDSNSPVQEEQHLLETSGSSSSSLASSTGSANTSGINSETDERKETERNQQRCPTSEDCRLGSVSSEHSGNGGTQVTVTCIVNVCNSDHNSKFPRQNVSASEDFGNTPHCTPTEGGVPLSKEENPLKKETNIVISEEAEESLLQNLAFPEGKQFPLSIQDMGMKAG</sequence>
<evidence type="ECO:0000256" key="8">
    <source>
        <dbReference type="SAM" id="SignalP"/>
    </source>
</evidence>
<keyword evidence="11" id="KW-1185">Reference proteome</keyword>
<keyword evidence="7" id="KW-0472">Membrane</keyword>
<dbReference type="SUPFAM" id="SSF57586">
    <property type="entry name" value="TNF receptor-like"/>
    <property type="match status" value="3"/>
</dbReference>
<keyword evidence="2" id="KW-0677">Repeat</keyword>
<feature type="repeat" description="TNFR-Cys" evidence="5">
    <location>
        <begin position="77"/>
        <end position="118"/>
    </location>
</feature>
<dbReference type="SMART" id="SM00208">
    <property type="entry name" value="TNFR"/>
    <property type="match status" value="4"/>
</dbReference>
<name>A0A8D0H841_SPHPU</name>
<feature type="compositionally biased region" description="Basic and acidic residues" evidence="6">
    <location>
        <begin position="343"/>
        <end position="363"/>
    </location>
</feature>
<feature type="compositionally biased region" description="Low complexity" evidence="6">
    <location>
        <begin position="319"/>
        <end position="341"/>
    </location>
</feature>
<comment type="caution">
    <text evidence="5">Lacks conserved residue(s) required for the propagation of feature annotation.</text>
</comment>
<feature type="region of interest" description="Disordered" evidence="6">
    <location>
        <begin position="300"/>
        <end position="376"/>
    </location>
</feature>
<feature type="disulfide bond" evidence="5">
    <location>
        <begin position="78"/>
        <end position="93"/>
    </location>
</feature>
<feature type="region of interest" description="Disordered" evidence="6">
    <location>
        <begin position="402"/>
        <end position="427"/>
    </location>
</feature>
<organism evidence="10 11">
    <name type="scientific">Sphenodon punctatus</name>
    <name type="common">Tuatara</name>
    <name type="synonym">Hatteria punctata</name>
    <dbReference type="NCBI Taxonomy" id="8508"/>
    <lineage>
        <taxon>Eukaryota</taxon>
        <taxon>Metazoa</taxon>
        <taxon>Chordata</taxon>
        <taxon>Craniata</taxon>
        <taxon>Vertebrata</taxon>
        <taxon>Euteleostomi</taxon>
        <taxon>Lepidosauria</taxon>
        <taxon>Sphenodontia</taxon>
        <taxon>Sphenodontidae</taxon>
        <taxon>Sphenodon</taxon>
    </lineage>
</organism>
<dbReference type="InterPro" id="IPR001368">
    <property type="entry name" value="TNFR/NGFR_Cys_rich_reg"/>
</dbReference>
<dbReference type="GO" id="GO:0008630">
    <property type="term" value="P:intrinsic apoptotic signaling pathway in response to DNA damage"/>
    <property type="evidence" value="ECO:0007669"/>
    <property type="project" value="Ensembl"/>
</dbReference>
<gene>
    <name evidence="10" type="primary">TNFRSF1B</name>
</gene>
<dbReference type="GO" id="GO:0045121">
    <property type="term" value="C:membrane raft"/>
    <property type="evidence" value="ECO:0007669"/>
    <property type="project" value="Ensembl"/>
</dbReference>
<keyword evidence="4" id="KW-0325">Glycoprotein</keyword>
<evidence type="ECO:0000256" key="2">
    <source>
        <dbReference type="ARBA" id="ARBA00022737"/>
    </source>
</evidence>
<feature type="repeat" description="TNFR-Cys" evidence="5">
    <location>
        <begin position="163"/>
        <end position="200"/>
    </location>
</feature>
<dbReference type="InterPro" id="IPR051670">
    <property type="entry name" value="TNF_chemokine_rcpt-like"/>
</dbReference>
<evidence type="ECO:0000259" key="9">
    <source>
        <dbReference type="PROSITE" id="PS50050"/>
    </source>
</evidence>
<dbReference type="GO" id="GO:0043120">
    <property type="term" value="F:tumor necrosis factor binding"/>
    <property type="evidence" value="ECO:0007669"/>
    <property type="project" value="Ensembl"/>
</dbReference>
<dbReference type="GO" id="GO:0042129">
    <property type="term" value="P:regulation of T cell proliferation"/>
    <property type="evidence" value="ECO:0007669"/>
    <property type="project" value="Ensembl"/>
</dbReference>
<proteinExistence type="predicted"/>
<evidence type="ECO:0000313" key="11">
    <source>
        <dbReference type="Proteomes" id="UP000694392"/>
    </source>
</evidence>
<feature type="compositionally biased region" description="Polar residues" evidence="6">
    <location>
        <begin position="366"/>
        <end position="376"/>
    </location>
</feature>
<feature type="transmembrane region" description="Helical" evidence="7">
    <location>
        <begin position="251"/>
        <end position="273"/>
    </location>
</feature>
<dbReference type="GO" id="GO:0031643">
    <property type="term" value="P:positive regulation of myelination"/>
    <property type="evidence" value="ECO:0007669"/>
    <property type="project" value="Ensembl"/>
</dbReference>
<dbReference type="GO" id="GO:0097191">
    <property type="term" value="P:extrinsic apoptotic signaling pathway"/>
    <property type="evidence" value="ECO:0007669"/>
    <property type="project" value="Ensembl"/>
</dbReference>
<reference evidence="10" key="2">
    <citation type="submission" date="2025-09" db="UniProtKB">
        <authorList>
            <consortium name="Ensembl"/>
        </authorList>
    </citation>
    <scope>IDENTIFICATION</scope>
</reference>
<dbReference type="GO" id="GO:0051044">
    <property type="term" value="P:positive regulation of membrane protein ectodomain proteolysis"/>
    <property type="evidence" value="ECO:0007669"/>
    <property type="project" value="Ensembl"/>
</dbReference>
<keyword evidence="7" id="KW-0812">Transmembrane</keyword>
<feature type="compositionally biased region" description="Basic and acidic residues" evidence="6">
    <location>
        <begin position="300"/>
        <end position="316"/>
    </location>
</feature>
<feature type="signal peptide" evidence="8">
    <location>
        <begin position="1"/>
        <end position="18"/>
    </location>
</feature>
<dbReference type="GO" id="GO:0010614">
    <property type="term" value="P:negative regulation of cardiac muscle hypertrophy"/>
    <property type="evidence" value="ECO:0007669"/>
    <property type="project" value="Ensembl"/>
</dbReference>
<evidence type="ECO:0000256" key="5">
    <source>
        <dbReference type="PROSITE-ProRule" id="PRU00206"/>
    </source>
</evidence>
<evidence type="ECO:0000256" key="4">
    <source>
        <dbReference type="ARBA" id="ARBA00023180"/>
    </source>
</evidence>
<feature type="disulfide bond" evidence="5">
    <location>
        <begin position="100"/>
        <end position="118"/>
    </location>
</feature>
<dbReference type="Proteomes" id="UP000694392">
    <property type="component" value="Unplaced"/>
</dbReference>
<dbReference type="GO" id="GO:0006954">
    <property type="term" value="P:inflammatory response"/>
    <property type="evidence" value="ECO:0007669"/>
    <property type="project" value="Ensembl"/>
</dbReference>
<dbReference type="GO" id="GO:0003176">
    <property type="term" value="P:aortic valve development"/>
    <property type="evidence" value="ECO:0007669"/>
    <property type="project" value="Ensembl"/>
</dbReference>
<evidence type="ECO:0000313" key="10">
    <source>
        <dbReference type="Ensembl" id="ENSSPUP00000016340.1"/>
    </source>
</evidence>
<protein>
    <submittedName>
        <fullName evidence="10">TNF receptor superfamily member 1B</fullName>
    </submittedName>
</protein>
<dbReference type="PANTHER" id="PTHR47386">
    <property type="entry name" value="TUMOR NECROSIS FACTOR RECEPTOR SUPERFAMILY MEMBER 1B"/>
    <property type="match status" value="1"/>
</dbReference>
<dbReference type="GO" id="GO:0003332">
    <property type="term" value="P:negative regulation of extracellular matrix constituent secretion"/>
    <property type="evidence" value="ECO:0007669"/>
    <property type="project" value="Ensembl"/>
</dbReference>
<feature type="domain" description="TNFR-Cys" evidence="9">
    <location>
        <begin position="163"/>
        <end position="200"/>
    </location>
</feature>
<dbReference type="GO" id="GO:0031625">
    <property type="term" value="F:ubiquitin protein ligase binding"/>
    <property type="evidence" value="ECO:0007669"/>
    <property type="project" value="Ensembl"/>
</dbReference>
<dbReference type="Ensembl" id="ENSSPUT00000017412.1">
    <property type="protein sequence ID" value="ENSSPUP00000016340.1"/>
    <property type="gene ID" value="ENSSPUG00000012656.1"/>
</dbReference>
<dbReference type="AlphaFoldDB" id="A0A8D0H841"/>
<dbReference type="GO" id="GO:0005031">
    <property type="term" value="F:tumor necrosis factor receptor activity"/>
    <property type="evidence" value="ECO:0007669"/>
    <property type="project" value="Ensembl"/>
</dbReference>
<evidence type="ECO:0000256" key="6">
    <source>
        <dbReference type="SAM" id="MobiDB-lite"/>
    </source>
</evidence>
<keyword evidence="3 5" id="KW-1015">Disulfide bond</keyword>
<dbReference type="Gene3D" id="2.10.50.10">
    <property type="entry name" value="Tumor Necrosis Factor Receptor, subunit A, domain 2"/>
    <property type="match status" value="2"/>
</dbReference>
<dbReference type="GO" id="GO:0050779">
    <property type="term" value="P:RNA destabilization"/>
    <property type="evidence" value="ECO:0007669"/>
    <property type="project" value="Ensembl"/>
</dbReference>
<reference evidence="10" key="1">
    <citation type="submission" date="2025-08" db="UniProtKB">
        <authorList>
            <consortium name="Ensembl"/>
        </authorList>
    </citation>
    <scope>IDENTIFICATION</scope>
</reference>
<feature type="chain" id="PRO_5034613685" evidence="8">
    <location>
        <begin position="19"/>
        <end position="469"/>
    </location>
</feature>
<dbReference type="GO" id="GO:0002724">
    <property type="term" value="P:regulation of T cell cytokine production"/>
    <property type="evidence" value="ECO:0007669"/>
    <property type="project" value="Ensembl"/>
</dbReference>
<dbReference type="GeneTree" id="ENSGT00940000161800"/>
<dbReference type="GO" id="GO:0048714">
    <property type="term" value="P:positive regulation of oligodendrocyte differentiation"/>
    <property type="evidence" value="ECO:0007669"/>
    <property type="project" value="Ensembl"/>
</dbReference>
<evidence type="ECO:0000256" key="1">
    <source>
        <dbReference type="ARBA" id="ARBA00022729"/>
    </source>
</evidence>
<feature type="domain" description="TNFR-Cys" evidence="9">
    <location>
        <begin position="77"/>
        <end position="118"/>
    </location>
</feature>
<evidence type="ECO:0000256" key="7">
    <source>
        <dbReference type="SAM" id="Phobius"/>
    </source>
</evidence>
<dbReference type="GO" id="GO:1902339">
    <property type="term" value="P:positive regulation of apoptotic process involved in morphogenesis"/>
    <property type="evidence" value="ECO:0007669"/>
    <property type="project" value="Ensembl"/>
</dbReference>
<dbReference type="GO" id="GO:0071222">
    <property type="term" value="P:cellular response to lipopolysaccharide"/>
    <property type="evidence" value="ECO:0007669"/>
    <property type="project" value="Ensembl"/>
</dbReference>
<accession>A0A8D0H841</accession>
<dbReference type="GO" id="GO:0150098">
    <property type="term" value="P:glial cell-neuron signaling"/>
    <property type="evidence" value="ECO:0007669"/>
    <property type="project" value="Ensembl"/>
</dbReference>
<dbReference type="PROSITE" id="PS00652">
    <property type="entry name" value="TNFR_NGFR_1"/>
    <property type="match status" value="2"/>
</dbReference>
<dbReference type="PRINTS" id="PR01919">
    <property type="entry name" value="TNFACTORR1B"/>
</dbReference>
<dbReference type="GO" id="GO:0003177">
    <property type="term" value="P:pulmonary valve development"/>
    <property type="evidence" value="ECO:0007669"/>
    <property type="project" value="Ensembl"/>
</dbReference>
<dbReference type="OMA" id="CAPCEDS"/>
<dbReference type="InterPro" id="IPR020411">
    <property type="entry name" value="TNFR_1B"/>
</dbReference>
<keyword evidence="1 8" id="KW-0732">Signal</keyword>
<dbReference type="PROSITE" id="PS50050">
    <property type="entry name" value="TNFR_NGFR_2"/>
    <property type="match status" value="2"/>
</dbReference>
<dbReference type="PANTHER" id="PTHR47386:SF1">
    <property type="entry name" value="TUMOR NECROSIS FACTOR RECEPTOR SUPERFAMILY MEMBER 1B"/>
    <property type="match status" value="1"/>
</dbReference>